<dbReference type="SMART" id="SM00100">
    <property type="entry name" value="cNMP"/>
    <property type="match status" value="1"/>
</dbReference>
<dbReference type="EMBL" id="JBHTCM010000009">
    <property type="protein sequence ID" value="MFC7333123.1"/>
    <property type="molecule type" value="Genomic_DNA"/>
</dbReference>
<proteinExistence type="predicted"/>
<dbReference type="InterPro" id="IPR000595">
    <property type="entry name" value="cNMP-bd_dom"/>
</dbReference>
<evidence type="ECO:0000256" key="1">
    <source>
        <dbReference type="ARBA" id="ARBA00023015"/>
    </source>
</evidence>
<dbReference type="Gene3D" id="1.10.10.10">
    <property type="entry name" value="Winged helix-like DNA-binding domain superfamily/Winged helix DNA-binding domain"/>
    <property type="match status" value="1"/>
</dbReference>
<dbReference type="InterPro" id="IPR012318">
    <property type="entry name" value="HTH_CRP"/>
</dbReference>
<evidence type="ECO:0000313" key="7">
    <source>
        <dbReference type="Proteomes" id="UP001596456"/>
    </source>
</evidence>
<evidence type="ECO:0000259" key="4">
    <source>
        <dbReference type="PROSITE" id="PS50042"/>
    </source>
</evidence>
<comment type="caution">
    <text evidence="6">The sequence shown here is derived from an EMBL/GenBank/DDBJ whole genome shotgun (WGS) entry which is preliminary data.</text>
</comment>
<reference evidence="7" key="1">
    <citation type="journal article" date="2019" name="Int. J. Syst. Evol. Microbiol.">
        <title>The Global Catalogue of Microorganisms (GCM) 10K type strain sequencing project: providing services to taxonomists for standard genome sequencing and annotation.</title>
        <authorList>
            <consortium name="The Broad Institute Genomics Platform"/>
            <consortium name="The Broad Institute Genome Sequencing Center for Infectious Disease"/>
            <person name="Wu L."/>
            <person name="Ma J."/>
        </authorList>
    </citation>
    <scope>NUCLEOTIDE SEQUENCE [LARGE SCALE GENOMIC DNA]</scope>
    <source>
        <strain evidence="7">CGMCC 1.16275</strain>
    </source>
</reference>
<keyword evidence="2" id="KW-0238">DNA-binding</keyword>
<dbReference type="Proteomes" id="UP001596456">
    <property type="component" value="Unassembled WGS sequence"/>
</dbReference>
<evidence type="ECO:0000313" key="6">
    <source>
        <dbReference type="EMBL" id="MFC7333123.1"/>
    </source>
</evidence>
<dbReference type="PANTHER" id="PTHR24567:SF28">
    <property type="entry name" value="LISTERIOLYSIN REGULATORY PROTEIN"/>
    <property type="match status" value="1"/>
</dbReference>
<accession>A0ABW2KT14</accession>
<sequence length="241" mass="26112">MPKPPLKPDAAVLNGMRMFDGLPLEALEAVIAAGQTRLVPKGTTVFMQGAKALTCHALLDGRIKIQQTGPDGQQVVVQFVGPGEMYGTLAMFLKSGYPGDAVTLTDSVEIVWSADAMLRLMLEHPQIALNTLGMLGNRLEDLQTRLRELSTQRVERRVAHALLRLAKQAGKPVEAGVEIDFPLSRQDLAEMTGTTLHTVSRIVSGWESEGIVEGGRQQVVVARPDRLLAIAEDLPPAPKRP</sequence>
<dbReference type="PRINTS" id="PR00034">
    <property type="entry name" value="HTHCRP"/>
</dbReference>
<name>A0ABW2KT14_9PROT</name>
<feature type="domain" description="Cyclic nucleotide-binding" evidence="4">
    <location>
        <begin position="18"/>
        <end position="115"/>
    </location>
</feature>
<protein>
    <submittedName>
        <fullName evidence="6">Crp/Fnr family transcriptional regulator</fullName>
    </submittedName>
</protein>
<gene>
    <name evidence="6" type="ORF">ACFQPS_08105</name>
</gene>
<keyword evidence="1" id="KW-0805">Transcription regulation</keyword>
<keyword evidence="3" id="KW-0804">Transcription</keyword>
<organism evidence="6 7">
    <name type="scientific">Rhodocista pekingensis</name>
    <dbReference type="NCBI Taxonomy" id="201185"/>
    <lineage>
        <taxon>Bacteria</taxon>
        <taxon>Pseudomonadati</taxon>
        <taxon>Pseudomonadota</taxon>
        <taxon>Alphaproteobacteria</taxon>
        <taxon>Rhodospirillales</taxon>
        <taxon>Azospirillaceae</taxon>
        <taxon>Rhodocista</taxon>
    </lineage>
</organism>
<feature type="domain" description="HTH crp-type" evidence="5">
    <location>
        <begin position="152"/>
        <end position="225"/>
    </location>
</feature>
<dbReference type="InterPro" id="IPR018490">
    <property type="entry name" value="cNMP-bd_dom_sf"/>
</dbReference>
<dbReference type="PROSITE" id="PS50042">
    <property type="entry name" value="CNMP_BINDING_3"/>
    <property type="match status" value="1"/>
</dbReference>
<dbReference type="InterPro" id="IPR050397">
    <property type="entry name" value="Env_Response_Regulators"/>
</dbReference>
<dbReference type="SUPFAM" id="SSF51206">
    <property type="entry name" value="cAMP-binding domain-like"/>
    <property type="match status" value="1"/>
</dbReference>
<dbReference type="InterPro" id="IPR036390">
    <property type="entry name" value="WH_DNA-bd_sf"/>
</dbReference>
<dbReference type="SUPFAM" id="SSF46785">
    <property type="entry name" value="Winged helix' DNA-binding domain"/>
    <property type="match status" value="1"/>
</dbReference>
<dbReference type="CDD" id="cd00038">
    <property type="entry name" value="CAP_ED"/>
    <property type="match status" value="1"/>
</dbReference>
<dbReference type="InterPro" id="IPR036388">
    <property type="entry name" value="WH-like_DNA-bd_sf"/>
</dbReference>
<keyword evidence="7" id="KW-1185">Reference proteome</keyword>
<dbReference type="Pfam" id="PF13545">
    <property type="entry name" value="HTH_Crp_2"/>
    <property type="match status" value="1"/>
</dbReference>
<dbReference type="SMART" id="SM00419">
    <property type="entry name" value="HTH_CRP"/>
    <property type="match status" value="1"/>
</dbReference>
<dbReference type="PANTHER" id="PTHR24567">
    <property type="entry name" value="CRP FAMILY TRANSCRIPTIONAL REGULATORY PROTEIN"/>
    <property type="match status" value="1"/>
</dbReference>
<evidence type="ECO:0000256" key="3">
    <source>
        <dbReference type="ARBA" id="ARBA00023163"/>
    </source>
</evidence>
<dbReference type="CDD" id="cd00092">
    <property type="entry name" value="HTH_CRP"/>
    <property type="match status" value="1"/>
</dbReference>
<evidence type="ECO:0000256" key="2">
    <source>
        <dbReference type="ARBA" id="ARBA00023125"/>
    </source>
</evidence>
<dbReference type="RefSeq" id="WP_377357992.1">
    <property type="nucleotide sequence ID" value="NZ_JBHTCM010000009.1"/>
</dbReference>
<dbReference type="PROSITE" id="PS51063">
    <property type="entry name" value="HTH_CRP_2"/>
    <property type="match status" value="1"/>
</dbReference>
<evidence type="ECO:0000259" key="5">
    <source>
        <dbReference type="PROSITE" id="PS51063"/>
    </source>
</evidence>
<dbReference type="InterPro" id="IPR014710">
    <property type="entry name" value="RmlC-like_jellyroll"/>
</dbReference>
<dbReference type="Gene3D" id="2.60.120.10">
    <property type="entry name" value="Jelly Rolls"/>
    <property type="match status" value="1"/>
</dbReference>
<dbReference type="Pfam" id="PF00027">
    <property type="entry name" value="cNMP_binding"/>
    <property type="match status" value="1"/>
</dbReference>